<keyword evidence="1" id="KW-0472">Membrane</keyword>
<sequence length="137" mass="15666">MNAFNGYQSHEKPEDYQPLGNCIMFLKSYFPHWLIGLRSRRRSLVPWCTLTLSSLAILSSATFHIIWALKGDDWSVADAQWVKLVGFRSVQTWGSPSLLYFLVIHVLAAFAAVIEIHRSRFDQVLWNSPEITIGLSL</sequence>
<dbReference type="GO" id="GO:0050982">
    <property type="term" value="P:detection of mechanical stimulus"/>
    <property type="evidence" value="ECO:0007669"/>
    <property type="project" value="TreeGrafter"/>
</dbReference>
<organism evidence="2 3">
    <name type="scientific">Populus tomentosa</name>
    <name type="common">Chinese white poplar</name>
    <dbReference type="NCBI Taxonomy" id="118781"/>
    <lineage>
        <taxon>Eukaryota</taxon>
        <taxon>Viridiplantae</taxon>
        <taxon>Streptophyta</taxon>
        <taxon>Embryophyta</taxon>
        <taxon>Tracheophyta</taxon>
        <taxon>Spermatophyta</taxon>
        <taxon>Magnoliopsida</taxon>
        <taxon>eudicotyledons</taxon>
        <taxon>Gunneridae</taxon>
        <taxon>Pentapetalae</taxon>
        <taxon>rosids</taxon>
        <taxon>fabids</taxon>
        <taxon>Malpighiales</taxon>
        <taxon>Salicaceae</taxon>
        <taxon>Saliceae</taxon>
        <taxon>Populus</taxon>
    </lineage>
</organism>
<dbReference type="EMBL" id="JAAWWB010000009">
    <property type="protein sequence ID" value="KAG6775119.1"/>
    <property type="molecule type" value="Genomic_DNA"/>
</dbReference>
<keyword evidence="3" id="KW-1185">Reference proteome</keyword>
<name>A0A8X8D1V5_POPTO</name>
<dbReference type="GO" id="GO:0016020">
    <property type="term" value="C:membrane"/>
    <property type="evidence" value="ECO:0007669"/>
    <property type="project" value="InterPro"/>
</dbReference>
<feature type="transmembrane region" description="Helical" evidence="1">
    <location>
        <begin position="98"/>
        <end position="116"/>
    </location>
</feature>
<dbReference type="InterPro" id="IPR027272">
    <property type="entry name" value="Piezo"/>
</dbReference>
<accession>A0A8X8D1V5</accession>
<dbReference type="Proteomes" id="UP000886885">
    <property type="component" value="Chromosome 5A"/>
</dbReference>
<dbReference type="PANTHER" id="PTHR13167">
    <property type="entry name" value="PIEZO-TYPE MECHANOSENSITIVE ION CHANNEL COMPONENT"/>
    <property type="match status" value="1"/>
</dbReference>
<evidence type="ECO:0000256" key="1">
    <source>
        <dbReference type="SAM" id="Phobius"/>
    </source>
</evidence>
<evidence type="ECO:0000313" key="3">
    <source>
        <dbReference type="Proteomes" id="UP000886885"/>
    </source>
</evidence>
<dbReference type="PANTHER" id="PTHR13167:SF46">
    <property type="entry name" value="PIEZO NON-SPECIFIC CATION CHANNEL R-RAS-BINDING DOMAIN-CONTAINING PROTEIN"/>
    <property type="match status" value="1"/>
</dbReference>
<keyword evidence="1" id="KW-0812">Transmembrane</keyword>
<dbReference type="OrthoDB" id="1744603at2759"/>
<keyword evidence="1" id="KW-1133">Transmembrane helix</keyword>
<dbReference type="GO" id="GO:0071260">
    <property type="term" value="P:cellular response to mechanical stimulus"/>
    <property type="evidence" value="ECO:0007669"/>
    <property type="project" value="TreeGrafter"/>
</dbReference>
<dbReference type="GO" id="GO:0005261">
    <property type="term" value="F:monoatomic cation channel activity"/>
    <property type="evidence" value="ECO:0007669"/>
    <property type="project" value="TreeGrafter"/>
</dbReference>
<gene>
    <name evidence="2" type="ORF">POTOM_018547</name>
</gene>
<dbReference type="AlphaFoldDB" id="A0A8X8D1V5"/>
<evidence type="ECO:0000313" key="2">
    <source>
        <dbReference type="EMBL" id="KAG6775119.1"/>
    </source>
</evidence>
<dbReference type="GO" id="GO:0008381">
    <property type="term" value="F:mechanosensitive monoatomic ion channel activity"/>
    <property type="evidence" value="ECO:0007669"/>
    <property type="project" value="InterPro"/>
</dbReference>
<protein>
    <submittedName>
        <fullName evidence="2">Uncharacterized protein</fullName>
    </submittedName>
</protein>
<dbReference type="GO" id="GO:0042391">
    <property type="term" value="P:regulation of membrane potential"/>
    <property type="evidence" value="ECO:0007669"/>
    <property type="project" value="TreeGrafter"/>
</dbReference>
<feature type="transmembrane region" description="Helical" evidence="1">
    <location>
        <begin position="44"/>
        <end position="67"/>
    </location>
</feature>
<comment type="caution">
    <text evidence="2">The sequence shown here is derived from an EMBL/GenBank/DDBJ whole genome shotgun (WGS) entry which is preliminary data.</text>
</comment>
<proteinExistence type="predicted"/>
<reference evidence="2" key="1">
    <citation type="journal article" date="2020" name="bioRxiv">
        <title>Hybrid origin of Populus tomentosa Carr. identified through genome sequencing and phylogenomic analysis.</title>
        <authorList>
            <person name="An X."/>
            <person name="Gao K."/>
            <person name="Chen Z."/>
            <person name="Li J."/>
            <person name="Yang X."/>
            <person name="Yang X."/>
            <person name="Zhou J."/>
            <person name="Guo T."/>
            <person name="Zhao T."/>
            <person name="Huang S."/>
            <person name="Miao D."/>
            <person name="Khan W.U."/>
            <person name="Rao P."/>
            <person name="Ye M."/>
            <person name="Lei B."/>
            <person name="Liao W."/>
            <person name="Wang J."/>
            <person name="Ji L."/>
            <person name="Li Y."/>
            <person name="Guo B."/>
            <person name="Mustafa N.S."/>
            <person name="Li S."/>
            <person name="Yun Q."/>
            <person name="Keller S.R."/>
            <person name="Mao J."/>
            <person name="Zhang R."/>
            <person name="Strauss S.H."/>
        </authorList>
    </citation>
    <scope>NUCLEOTIDE SEQUENCE</scope>
    <source>
        <strain evidence="2">GM15</strain>
        <tissue evidence="2">Leaf</tissue>
    </source>
</reference>